<feature type="region of interest" description="Disordered" evidence="6">
    <location>
        <begin position="1"/>
        <end position="39"/>
    </location>
</feature>
<organism evidence="8 9">
    <name type="scientific">Ascobolus immersus RN42</name>
    <dbReference type="NCBI Taxonomy" id="1160509"/>
    <lineage>
        <taxon>Eukaryota</taxon>
        <taxon>Fungi</taxon>
        <taxon>Dikarya</taxon>
        <taxon>Ascomycota</taxon>
        <taxon>Pezizomycotina</taxon>
        <taxon>Pezizomycetes</taxon>
        <taxon>Pezizales</taxon>
        <taxon>Ascobolaceae</taxon>
        <taxon>Ascobolus</taxon>
    </lineage>
</organism>
<name>A0A3N4I6S1_ASCIM</name>
<evidence type="ECO:0000259" key="7">
    <source>
        <dbReference type="PROSITE" id="PS51886"/>
    </source>
</evidence>
<dbReference type="STRING" id="1160509.A0A3N4I6S1"/>
<dbReference type="Proteomes" id="UP000275078">
    <property type="component" value="Unassembled WGS sequence"/>
</dbReference>
<comment type="subcellular location">
    <subcellularLocation>
        <location evidence="1">Mitochondrion</location>
    </subcellularLocation>
</comment>
<keyword evidence="3" id="KW-0496">Mitochondrion</keyword>
<dbReference type="OrthoDB" id="26679at2759"/>
<comment type="function">
    <text evidence="4">May be involved in protection from oxidative damage.</text>
</comment>
<gene>
    <name evidence="8" type="ORF">BJ508DRAFT_415778</name>
</gene>
<dbReference type="PROSITE" id="PS51886">
    <property type="entry name" value="TLDC"/>
    <property type="match status" value="1"/>
</dbReference>
<dbReference type="Pfam" id="PF07534">
    <property type="entry name" value="TLD"/>
    <property type="match status" value="1"/>
</dbReference>
<dbReference type="InterPro" id="IPR006571">
    <property type="entry name" value="TLDc_dom"/>
</dbReference>
<proteinExistence type="inferred from homology"/>
<dbReference type="GO" id="GO:0005739">
    <property type="term" value="C:mitochondrion"/>
    <property type="evidence" value="ECO:0007669"/>
    <property type="project" value="UniProtKB-SubCell"/>
</dbReference>
<evidence type="ECO:0000313" key="8">
    <source>
        <dbReference type="EMBL" id="RPA79800.1"/>
    </source>
</evidence>
<evidence type="ECO:0000256" key="2">
    <source>
        <dbReference type="ARBA" id="ARBA00009540"/>
    </source>
</evidence>
<dbReference type="AlphaFoldDB" id="A0A3N4I6S1"/>
<feature type="domain" description="TLDc" evidence="7">
    <location>
        <begin position="49"/>
        <end position="224"/>
    </location>
</feature>
<dbReference type="EMBL" id="ML119695">
    <property type="protein sequence ID" value="RPA79800.1"/>
    <property type="molecule type" value="Genomic_DNA"/>
</dbReference>
<evidence type="ECO:0000313" key="9">
    <source>
        <dbReference type="Proteomes" id="UP000275078"/>
    </source>
</evidence>
<evidence type="ECO:0000256" key="6">
    <source>
        <dbReference type="SAM" id="MobiDB-lite"/>
    </source>
</evidence>
<protein>
    <recommendedName>
        <fullName evidence="5">Oxidation resistance protein 1</fullName>
    </recommendedName>
</protein>
<dbReference type="PANTHER" id="PTHR23354:SF62">
    <property type="entry name" value="MUSTARD, ISOFORM V"/>
    <property type="match status" value="1"/>
</dbReference>
<dbReference type="PANTHER" id="PTHR23354">
    <property type="entry name" value="NUCLEOLAR PROTEIN 7/ESTROGEN RECEPTOR COACTIVATOR-RELATED"/>
    <property type="match status" value="1"/>
</dbReference>
<reference evidence="8 9" key="1">
    <citation type="journal article" date="2018" name="Nat. Ecol. Evol.">
        <title>Pezizomycetes genomes reveal the molecular basis of ectomycorrhizal truffle lifestyle.</title>
        <authorList>
            <person name="Murat C."/>
            <person name="Payen T."/>
            <person name="Noel B."/>
            <person name="Kuo A."/>
            <person name="Morin E."/>
            <person name="Chen J."/>
            <person name="Kohler A."/>
            <person name="Krizsan K."/>
            <person name="Balestrini R."/>
            <person name="Da Silva C."/>
            <person name="Montanini B."/>
            <person name="Hainaut M."/>
            <person name="Levati E."/>
            <person name="Barry K.W."/>
            <person name="Belfiori B."/>
            <person name="Cichocki N."/>
            <person name="Clum A."/>
            <person name="Dockter R.B."/>
            <person name="Fauchery L."/>
            <person name="Guy J."/>
            <person name="Iotti M."/>
            <person name="Le Tacon F."/>
            <person name="Lindquist E.A."/>
            <person name="Lipzen A."/>
            <person name="Malagnac F."/>
            <person name="Mello A."/>
            <person name="Molinier V."/>
            <person name="Miyauchi S."/>
            <person name="Poulain J."/>
            <person name="Riccioni C."/>
            <person name="Rubini A."/>
            <person name="Sitrit Y."/>
            <person name="Splivallo R."/>
            <person name="Traeger S."/>
            <person name="Wang M."/>
            <person name="Zifcakova L."/>
            <person name="Wipf D."/>
            <person name="Zambonelli A."/>
            <person name="Paolocci F."/>
            <person name="Nowrousian M."/>
            <person name="Ottonello S."/>
            <person name="Baldrian P."/>
            <person name="Spatafora J.W."/>
            <person name="Henrissat B."/>
            <person name="Nagy L.G."/>
            <person name="Aury J.M."/>
            <person name="Wincker P."/>
            <person name="Grigoriev I.V."/>
            <person name="Bonfante P."/>
            <person name="Martin F.M."/>
        </authorList>
    </citation>
    <scope>NUCLEOTIDE SEQUENCE [LARGE SCALE GENOMIC DNA]</scope>
    <source>
        <strain evidence="8 9">RN42</strain>
    </source>
</reference>
<dbReference type="SMART" id="SM00584">
    <property type="entry name" value="TLDc"/>
    <property type="match status" value="1"/>
</dbReference>
<comment type="similarity">
    <text evidence="2">Belongs to the OXR1 family.</text>
</comment>
<evidence type="ECO:0000256" key="3">
    <source>
        <dbReference type="ARBA" id="ARBA00023128"/>
    </source>
</evidence>
<dbReference type="GO" id="GO:0006979">
    <property type="term" value="P:response to oxidative stress"/>
    <property type="evidence" value="ECO:0007669"/>
    <property type="project" value="TreeGrafter"/>
</dbReference>
<sequence>MLSRPFFKSEPQKPERPPAIQRSTPRRPRTPLQPPSITLSGWNPSTSTRLLSSSLAQDIWSALPERWQFSHDWHLVYSLEQHGSSLTTLYNNCDASKDSFAFYVLVVGDTIGGIFGAALTDPPAPSGRYFGKRESFLWKKQLGKDGKDGPFKAFMATGINDYVAFCRHESLSIGAGKDGKTGLWLNDRFDKGYSGRCDTFMNEPLSDDDGGSFEVLGVEVWQIPF</sequence>
<evidence type="ECO:0000256" key="1">
    <source>
        <dbReference type="ARBA" id="ARBA00004173"/>
    </source>
</evidence>
<evidence type="ECO:0000256" key="4">
    <source>
        <dbReference type="ARBA" id="ARBA00037112"/>
    </source>
</evidence>
<accession>A0A3N4I6S1</accession>
<evidence type="ECO:0000256" key="5">
    <source>
        <dbReference type="ARBA" id="ARBA00040604"/>
    </source>
</evidence>
<keyword evidence="9" id="KW-1185">Reference proteome</keyword>
<dbReference type="GO" id="GO:0005634">
    <property type="term" value="C:nucleus"/>
    <property type="evidence" value="ECO:0007669"/>
    <property type="project" value="TreeGrafter"/>
</dbReference>